<evidence type="ECO:0000313" key="7">
    <source>
        <dbReference type="EMBL" id="USG67148.1"/>
    </source>
</evidence>
<name>A0ABY4WM00_9BACL</name>
<dbReference type="Proteomes" id="UP001056500">
    <property type="component" value="Chromosome"/>
</dbReference>
<dbReference type="CDD" id="cd00156">
    <property type="entry name" value="REC"/>
    <property type="match status" value="1"/>
</dbReference>
<dbReference type="InterPro" id="IPR018060">
    <property type="entry name" value="HTH_AraC"/>
</dbReference>
<protein>
    <submittedName>
        <fullName evidence="7">Response regulator transcription factor</fullName>
    </submittedName>
</protein>
<dbReference type="PROSITE" id="PS00041">
    <property type="entry name" value="HTH_ARAC_FAMILY_1"/>
    <property type="match status" value="1"/>
</dbReference>
<feature type="domain" description="Response regulatory" evidence="6">
    <location>
        <begin position="3"/>
        <end position="119"/>
    </location>
</feature>
<organism evidence="7 8">
    <name type="scientific">Brevibacillus ruminantium</name>
    <dbReference type="NCBI Taxonomy" id="2950604"/>
    <lineage>
        <taxon>Bacteria</taxon>
        <taxon>Bacillati</taxon>
        <taxon>Bacillota</taxon>
        <taxon>Bacilli</taxon>
        <taxon>Bacillales</taxon>
        <taxon>Paenibacillaceae</taxon>
        <taxon>Brevibacillus</taxon>
    </lineage>
</organism>
<evidence type="ECO:0000313" key="8">
    <source>
        <dbReference type="Proteomes" id="UP001056500"/>
    </source>
</evidence>
<dbReference type="PROSITE" id="PS50110">
    <property type="entry name" value="RESPONSE_REGULATORY"/>
    <property type="match status" value="1"/>
</dbReference>
<accession>A0ABY4WM00</accession>
<evidence type="ECO:0000256" key="2">
    <source>
        <dbReference type="ARBA" id="ARBA00023125"/>
    </source>
</evidence>
<keyword evidence="8" id="KW-1185">Reference proteome</keyword>
<evidence type="ECO:0000259" key="6">
    <source>
        <dbReference type="PROSITE" id="PS50110"/>
    </source>
</evidence>
<dbReference type="SMART" id="SM00342">
    <property type="entry name" value="HTH_ARAC"/>
    <property type="match status" value="1"/>
</dbReference>
<evidence type="ECO:0000259" key="5">
    <source>
        <dbReference type="PROSITE" id="PS01124"/>
    </source>
</evidence>
<dbReference type="PANTHER" id="PTHR43280:SF2">
    <property type="entry name" value="HTH-TYPE TRANSCRIPTIONAL REGULATOR EXSA"/>
    <property type="match status" value="1"/>
</dbReference>
<dbReference type="InterPro" id="IPR020449">
    <property type="entry name" value="Tscrpt_reg_AraC-type_HTH"/>
</dbReference>
<dbReference type="SUPFAM" id="SSF46689">
    <property type="entry name" value="Homeodomain-like"/>
    <property type="match status" value="1"/>
</dbReference>
<dbReference type="RefSeq" id="WP_251874251.1">
    <property type="nucleotide sequence ID" value="NZ_CP098755.1"/>
</dbReference>
<feature type="domain" description="HTH araC/xylS-type" evidence="5">
    <location>
        <begin position="394"/>
        <end position="493"/>
    </location>
</feature>
<dbReference type="PRINTS" id="PR00032">
    <property type="entry name" value="HTHARAC"/>
</dbReference>
<dbReference type="PANTHER" id="PTHR43280">
    <property type="entry name" value="ARAC-FAMILY TRANSCRIPTIONAL REGULATOR"/>
    <property type="match status" value="1"/>
</dbReference>
<dbReference type="InterPro" id="IPR001789">
    <property type="entry name" value="Sig_transdc_resp-reg_receiver"/>
</dbReference>
<reference evidence="7" key="1">
    <citation type="submission" date="2022-06" db="EMBL/GenBank/DDBJ databases">
        <title>Genome sequencing of Brevibacillus sp. BB3-R1.</title>
        <authorList>
            <person name="Heo J."/>
            <person name="Lee D."/>
            <person name="Won M."/>
            <person name="Han B.-H."/>
            <person name="Hong S.-B."/>
            <person name="Kwon S.-W."/>
        </authorList>
    </citation>
    <scope>NUCLEOTIDE SEQUENCE</scope>
    <source>
        <strain evidence="7">BB3-R1</strain>
    </source>
</reference>
<keyword evidence="2" id="KW-0238">DNA-binding</keyword>
<evidence type="ECO:0000256" key="1">
    <source>
        <dbReference type="ARBA" id="ARBA00023015"/>
    </source>
</evidence>
<dbReference type="SUPFAM" id="SSF52172">
    <property type="entry name" value="CheY-like"/>
    <property type="match status" value="1"/>
</dbReference>
<sequence>MTTLLIADRDANERTGISWLVSTCAIPYDQVITAGTVDELLRAIEAERPDVICLELDMIPKKSWERVKLLASLYRPTVIVTTAEATFERALQGIELHAADLWLKPQSPEHIRRTLTRCCQSRQVMGTDRVEQADPYGSTLTYRSLFLPQETPGKGFQLMLLQLEETNKHSKLLGFLETYPFRDKPVLLPLSDTIVCLFAVEKEAAWTSVLETGKRLLSDWEEQHTESLSLVLFHSADQALSLHQKYRYAVEALDIRFFKGYRQISIVENKVNWAIFDPFLTPAEQRAWIDMLHDGDREQLKQWMYREFLHKTEPYPEPGLLRIRLTSILAQVRRFMKSHGLDEGVLEEKYHRVFETILYTPVLYRIVQELLLFIYELLDSATVHREESRRDLIEQAIRYLEENYARADLRLEEVARHVDRSPAYFSSLLTKRQGVSFRQLLTTIRLREAERLLLESRLSVQEIAERTGFVNANYFSKIFKEKSGTTPRSFRNQKKREKS</sequence>
<keyword evidence="1" id="KW-0805">Transcription regulation</keyword>
<evidence type="ECO:0000256" key="3">
    <source>
        <dbReference type="ARBA" id="ARBA00023163"/>
    </source>
</evidence>
<dbReference type="Gene3D" id="1.10.10.60">
    <property type="entry name" value="Homeodomain-like"/>
    <property type="match status" value="2"/>
</dbReference>
<comment type="caution">
    <text evidence="4">Lacks conserved residue(s) required for the propagation of feature annotation.</text>
</comment>
<dbReference type="InterPro" id="IPR018062">
    <property type="entry name" value="HTH_AraC-typ_CS"/>
</dbReference>
<dbReference type="EMBL" id="CP098755">
    <property type="protein sequence ID" value="USG67148.1"/>
    <property type="molecule type" value="Genomic_DNA"/>
</dbReference>
<dbReference type="Pfam" id="PF12833">
    <property type="entry name" value="HTH_18"/>
    <property type="match status" value="1"/>
</dbReference>
<proteinExistence type="predicted"/>
<gene>
    <name evidence="7" type="ORF">NDK47_07610</name>
</gene>
<dbReference type="Gene3D" id="3.40.50.2300">
    <property type="match status" value="1"/>
</dbReference>
<dbReference type="PROSITE" id="PS01124">
    <property type="entry name" value="HTH_ARAC_FAMILY_2"/>
    <property type="match status" value="1"/>
</dbReference>
<dbReference type="InterPro" id="IPR009057">
    <property type="entry name" value="Homeodomain-like_sf"/>
</dbReference>
<evidence type="ECO:0000256" key="4">
    <source>
        <dbReference type="PROSITE-ProRule" id="PRU00169"/>
    </source>
</evidence>
<keyword evidence="3" id="KW-0804">Transcription</keyword>
<dbReference type="InterPro" id="IPR011006">
    <property type="entry name" value="CheY-like_superfamily"/>
</dbReference>